<dbReference type="KEGG" id="cyn:Cyan7425_2835"/>
<keyword evidence="3" id="KW-0408">Iron</keyword>
<dbReference type="InterPro" id="IPR012312">
    <property type="entry name" value="Hemerythrin-like"/>
</dbReference>
<sequence>MAIAYWRDEYCTGHQQVDQEHQTLFTLVNTLHDAMIQQADHATLITLLDTLANHTVQHFQSEEELMVAARYPDYARHKQSHDRLKTKVNNLLSQFNCQEIQISLELTEFLTEWLSHHIKGEDQKMIQFFHTQSPLQSSSMVSV</sequence>
<evidence type="ECO:0000259" key="4">
    <source>
        <dbReference type="Pfam" id="PF01814"/>
    </source>
</evidence>
<evidence type="ECO:0000313" key="5">
    <source>
        <dbReference type="EMBL" id="ACL45178.1"/>
    </source>
</evidence>
<dbReference type="CDD" id="cd12107">
    <property type="entry name" value="Hemerythrin"/>
    <property type="match status" value="1"/>
</dbReference>
<dbReference type="AlphaFoldDB" id="B8HKU6"/>
<dbReference type="EMBL" id="CP001344">
    <property type="protein sequence ID" value="ACL45178.1"/>
    <property type="molecule type" value="Genomic_DNA"/>
</dbReference>
<evidence type="ECO:0000256" key="1">
    <source>
        <dbReference type="ARBA" id="ARBA00010587"/>
    </source>
</evidence>
<dbReference type="PANTHER" id="PTHR37164:SF1">
    <property type="entry name" value="BACTERIOHEMERYTHRIN"/>
    <property type="match status" value="1"/>
</dbReference>
<dbReference type="Gene3D" id="1.20.120.50">
    <property type="entry name" value="Hemerythrin-like"/>
    <property type="match status" value="1"/>
</dbReference>
<protein>
    <submittedName>
        <fullName evidence="5">Hemerythrin-like metal-binding protein</fullName>
    </submittedName>
</protein>
<dbReference type="eggNOG" id="COG2703">
    <property type="taxonomic scope" value="Bacteria"/>
</dbReference>
<dbReference type="PROSITE" id="PS00550">
    <property type="entry name" value="HEMERYTHRINS"/>
    <property type="match status" value="1"/>
</dbReference>
<keyword evidence="2" id="KW-0479">Metal-binding</keyword>
<dbReference type="OrthoDB" id="9797092at2"/>
<dbReference type="InterPro" id="IPR016131">
    <property type="entry name" value="Haemerythrin_Fe_BS"/>
</dbReference>
<evidence type="ECO:0000256" key="2">
    <source>
        <dbReference type="ARBA" id="ARBA00022723"/>
    </source>
</evidence>
<dbReference type="InterPro" id="IPR012827">
    <property type="entry name" value="Hemerythrin_metal-bd"/>
</dbReference>
<accession>B8HKU6</accession>
<dbReference type="PANTHER" id="PTHR37164">
    <property type="entry name" value="BACTERIOHEMERYTHRIN"/>
    <property type="match status" value="1"/>
</dbReference>
<dbReference type="STRING" id="395961.Cyan7425_2835"/>
<dbReference type="Pfam" id="PF01814">
    <property type="entry name" value="Hemerythrin"/>
    <property type="match status" value="1"/>
</dbReference>
<organism evidence="5">
    <name type="scientific">Cyanothece sp. (strain PCC 7425 / ATCC 29141)</name>
    <dbReference type="NCBI Taxonomy" id="395961"/>
    <lineage>
        <taxon>Bacteria</taxon>
        <taxon>Bacillati</taxon>
        <taxon>Cyanobacteriota</taxon>
        <taxon>Cyanophyceae</taxon>
        <taxon>Gomontiellales</taxon>
        <taxon>Cyanothecaceae</taxon>
        <taxon>Cyanothece</taxon>
    </lineage>
</organism>
<comment type="similarity">
    <text evidence="1">Belongs to the hemerythrin family.</text>
</comment>
<proteinExistence type="inferred from homology"/>
<gene>
    <name evidence="5" type="ordered locus">Cyan7425_2835</name>
</gene>
<reference evidence="5" key="1">
    <citation type="submission" date="2009-01" db="EMBL/GenBank/DDBJ databases">
        <title>Complete sequence of chromosome Cyanothece sp. PCC 7425.</title>
        <authorList>
            <consortium name="US DOE Joint Genome Institute"/>
            <person name="Lucas S."/>
            <person name="Copeland A."/>
            <person name="Lapidus A."/>
            <person name="Glavina del Rio T."/>
            <person name="Dalin E."/>
            <person name="Tice H."/>
            <person name="Bruce D."/>
            <person name="Goodwin L."/>
            <person name="Pitluck S."/>
            <person name="Sims D."/>
            <person name="Meineke L."/>
            <person name="Brettin T."/>
            <person name="Detter J.C."/>
            <person name="Han C."/>
            <person name="Larimer F."/>
            <person name="Land M."/>
            <person name="Hauser L."/>
            <person name="Kyrpides N."/>
            <person name="Ovchinnikova G."/>
            <person name="Liberton M."/>
            <person name="Stoeckel J."/>
            <person name="Banerjee A."/>
            <person name="Singh A."/>
            <person name="Page L."/>
            <person name="Sato H."/>
            <person name="Zhao L."/>
            <person name="Sherman L."/>
            <person name="Pakrasi H."/>
            <person name="Richardson P."/>
        </authorList>
    </citation>
    <scope>NUCLEOTIDE SEQUENCE</scope>
    <source>
        <strain evidence="5">PCC 7425</strain>
    </source>
</reference>
<dbReference type="HOGENOM" id="CLU_086902_3_1_3"/>
<dbReference type="InterPro" id="IPR035938">
    <property type="entry name" value="Hemerythrin-like_sf"/>
</dbReference>
<name>B8HKU6_CYAP4</name>
<dbReference type="GO" id="GO:0046872">
    <property type="term" value="F:metal ion binding"/>
    <property type="evidence" value="ECO:0007669"/>
    <property type="project" value="UniProtKB-KW"/>
</dbReference>
<feature type="domain" description="Hemerythrin-like" evidence="4">
    <location>
        <begin position="13"/>
        <end position="127"/>
    </location>
</feature>
<dbReference type="InterPro" id="IPR050669">
    <property type="entry name" value="Hemerythrin"/>
</dbReference>
<evidence type="ECO:0000256" key="3">
    <source>
        <dbReference type="ARBA" id="ARBA00023004"/>
    </source>
</evidence>
<dbReference type="NCBIfam" id="TIGR02481">
    <property type="entry name" value="hemeryth_dom"/>
    <property type="match status" value="1"/>
</dbReference>
<dbReference type="NCBIfam" id="NF033749">
    <property type="entry name" value="bact_hemeryth"/>
    <property type="match status" value="1"/>
</dbReference>
<dbReference type="SUPFAM" id="SSF47188">
    <property type="entry name" value="Hemerythrin-like"/>
    <property type="match status" value="1"/>
</dbReference>